<evidence type="ECO:0000259" key="3">
    <source>
        <dbReference type="Pfam" id="PF00501"/>
    </source>
</evidence>
<accession>A0A4Z1C446</accession>
<comment type="similarity">
    <text evidence="1">Belongs to the ATP-dependent AMP-binding enzyme family.</text>
</comment>
<dbReference type="Pfam" id="PF00501">
    <property type="entry name" value="AMP-binding"/>
    <property type="match status" value="1"/>
</dbReference>
<dbReference type="GO" id="GO:0006631">
    <property type="term" value="P:fatty acid metabolic process"/>
    <property type="evidence" value="ECO:0007669"/>
    <property type="project" value="TreeGrafter"/>
</dbReference>
<evidence type="ECO:0000313" key="5">
    <source>
        <dbReference type="EMBL" id="TGN65054.1"/>
    </source>
</evidence>
<keyword evidence="2" id="KW-0436">Ligase</keyword>
<evidence type="ECO:0008006" key="7">
    <source>
        <dbReference type="Google" id="ProtNLM"/>
    </source>
</evidence>
<dbReference type="PROSITE" id="PS00455">
    <property type="entry name" value="AMP_BINDING"/>
    <property type="match status" value="1"/>
</dbReference>
<dbReference type="AlphaFoldDB" id="A0A4Z1C446"/>
<dbReference type="InterPro" id="IPR000873">
    <property type="entry name" value="AMP-dep_synth/lig_dom"/>
</dbReference>
<dbReference type="Gene3D" id="3.30.300.30">
    <property type="match status" value="1"/>
</dbReference>
<comment type="caution">
    <text evidence="5">The sequence shown here is derived from an EMBL/GenBank/DDBJ whole genome shotgun (WGS) entry which is preliminary data.</text>
</comment>
<evidence type="ECO:0000256" key="2">
    <source>
        <dbReference type="ARBA" id="ARBA00022598"/>
    </source>
</evidence>
<gene>
    <name evidence="5" type="ORF">EXE59_14580</name>
</gene>
<reference evidence="5 6" key="1">
    <citation type="submission" date="2019-04" db="EMBL/GenBank/DDBJ databases">
        <title>Three New Species of Nocardioides, Nocardioides euryhalodurans sp. nov., Nocardioides seonyuensis sp. nov. and Nocardioides eburneoflavus sp. nov. Isolated from Soil.</title>
        <authorList>
            <person name="Roh S.G."/>
            <person name="Lee C."/>
            <person name="Kim M.-K."/>
            <person name="Kim S.B."/>
        </authorList>
    </citation>
    <scope>NUCLEOTIDE SEQUENCE [LARGE SCALE GENOMIC DNA]</scope>
    <source>
        <strain evidence="5 6">MMS17-SY213</strain>
    </source>
</reference>
<name>A0A4Z1C446_9ACTN</name>
<dbReference type="InterPro" id="IPR025110">
    <property type="entry name" value="AMP-bd_C"/>
</dbReference>
<organism evidence="5 6">
    <name type="scientific">Nocardioides eburneiflavus</name>
    <dbReference type="NCBI Taxonomy" id="2518372"/>
    <lineage>
        <taxon>Bacteria</taxon>
        <taxon>Bacillati</taxon>
        <taxon>Actinomycetota</taxon>
        <taxon>Actinomycetes</taxon>
        <taxon>Propionibacteriales</taxon>
        <taxon>Nocardioidaceae</taxon>
        <taxon>Nocardioides</taxon>
    </lineage>
</organism>
<evidence type="ECO:0000256" key="1">
    <source>
        <dbReference type="ARBA" id="ARBA00006432"/>
    </source>
</evidence>
<protein>
    <recommendedName>
        <fullName evidence="7">ATP-dependent acyl-CoA ligase</fullName>
    </recommendedName>
</protein>
<feature type="domain" description="AMP-binding enzyme C-terminal" evidence="4">
    <location>
        <begin position="427"/>
        <end position="501"/>
    </location>
</feature>
<keyword evidence="6" id="KW-1185">Reference proteome</keyword>
<dbReference type="GO" id="GO:0031956">
    <property type="term" value="F:medium-chain fatty acid-CoA ligase activity"/>
    <property type="evidence" value="ECO:0007669"/>
    <property type="project" value="TreeGrafter"/>
</dbReference>
<dbReference type="Gene3D" id="3.40.50.12780">
    <property type="entry name" value="N-terminal domain of ligase-like"/>
    <property type="match status" value="1"/>
</dbReference>
<proteinExistence type="inferred from homology"/>
<dbReference type="OrthoDB" id="9803968at2"/>
<dbReference type="Pfam" id="PF13193">
    <property type="entry name" value="AMP-binding_C"/>
    <property type="match status" value="1"/>
</dbReference>
<dbReference type="EMBL" id="SRRO01000001">
    <property type="protein sequence ID" value="TGN65054.1"/>
    <property type="molecule type" value="Genomic_DNA"/>
</dbReference>
<evidence type="ECO:0000259" key="4">
    <source>
        <dbReference type="Pfam" id="PF13193"/>
    </source>
</evidence>
<sequence>MPDVEVVATLLGELKAAAKDSPDRTFAQVDDTEFSYRESFDLVTGAARGLSSLGIAPGDRVLLLLPNIPEALWSWLAVGAAGAIDVPVSEDAMGASLARTVAVALPRAVITTSALLGRLNDAGALGEVATSIKHVILVDPDATVDATTPYAKFGDLIHVDDAAAPLPSVRGSDMATVMFSSGSTGAPKGVMIAHEYYATMAGDYDPFYKLSGSKTVYCPQPLCHIDARIHVINVLARRGTIVIPRRFSATRFWTDVEAANAEMFSFIGAMLPILMKQPAGPRPATRRVGIGSSIPTAMHADFEFRFNTELIEGYGMTEFPAILNQSLGEGGPGNVGRPLAGAEVRIIDSSGMPLPQGSVGELVVRPTRRGAHMQGYWRNPEATVQAWQGLWFHTGDLLQELEDGSFRYIGRLKDSIRRRGENISAWEVERTALAHPGVLDAAAIGVPSPLGEEDVALVVIPRPDTNLDPAELRTQMSKDLPRFALPRFIDVVADLPKTPSHRVAKAELRARGLSVSVYDAEGRPA</sequence>
<dbReference type="Proteomes" id="UP000297496">
    <property type="component" value="Unassembled WGS sequence"/>
</dbReference>
<dbReference type="RefSeq" id="WP_135839557.1">
    <property type="nucleotide sequence ID" value="NZ_SRRO01000001.1"/>
</dbReference>
<dbReference type="PANTHER" id="PTHR43201">
    <property type="entry name" value="ACYL-COA SYNTHETASE"/>
    <property type="match status" value="1"/>
</dbReference>
<evidence type="ECO:0000313" key="6">
    <source>
        <dbReference type="Proteomes" id="UP000297496"/>
    </source>
</evidence>
<dbReference type="SUPFAM" id="SSF56801">
    <property type="entry name" value="Acetyl-CoA synthetase-like"/>
    <property type="match status" value="1"/>
</dbReference>
<dbReference type="InterPro" id="IPR045851">
    <property type="entry name" value="AMP-bd_C_sf"/>
</dbReference>
<feature type="domain" description="AMP-dependent synthetase/ligase" evidence="3">
    <location>
        <begin position="15"/>
        <end position="377"/>
    </location>
</feature>
<dbReference type="PANTHER" id="PTHR43201:SF5">
    <property type="entry name" value="MEDIUM-CHAIN ACYL-COA LIGASE ACSF2, MITOCHONDRIAL"/>
    <property type="match status" value="1"/>
</dbReference>
<dbReference type="InterPro" id="IPR020845">
    <property type="entry name" value="AMP-binding_CS"/>
</dbReference>
<dbReference type="InterPro" id="IPR042099">
    <property type="entry name" value="ANL_N_sf"/>
</dbReference>